<dbReference type="EMBL" id="KI913141">
    <property type="protein sequence ID" value="ETV75312.1"/>
    <property type="molecule type" value="Genomic_DNA"/>
</dbReference>
<dbReference type="Pfam" id="PF11527">
    <property type="entry name" value="ARL2_Bind_BART"/>
    <property type="match status" value="1"/>
</dbReference>
<organism evidence="11">
    <name type="scientific">Aphanomyces astaci</name>
    <name type="common">Crayfish plague agent</name>
    <dbReference type="NCBI Taxonomy" id="112090"/>
    <lineage>
        <taxon>Eukaryota</taxon>
        <taxon>Sar</taxon>
        <taxon>Stramenopiles</taxon>
        <taxon>Oomycota</taxon>
        <taxon>Saprolegniomycetes</taxon>
        <taxon>Saprolegniales</taxon>
        <taxon>Verrucalvaceae</taxon>
        <taxon>Aphanomyces</taxon>
    </lineage>
</organism>
<sequence length="127" mass="14551">MSILQRAAEYCATPAFERAFDDFAAEHAASFGDAAESKSDDVEHKHEYKELHAEYLALFEGRIQGFLDKEDVSSKDFYAACEQAIESSSPSAETYKWFVDRLVASMDYKLFYGLMLNEARAQLRRRK</sequence>
<dbReference type="InterPro" id="IPR042541">
    <property type="entry name" value="BART_sf"/>
</dbReference>
<dbReference type="InterPro" id="IPR023379">
    <property type="entry name" value="BART_dom"/>
</dbReference>
<dbReference type="AlphaFoldDB" id="W4G6H7"/>
<dbReference type="PANTHER" id="PTHR21532">
    <property type="entry name" value="PHOSPHODIESTERASE HL"/>
    <property type="match status" value="1"/>
</dbReference>
<evidence type="ECO:0000256" key="9">
    <source>
        <dbReference type="ARBA" id="ARBA00031593"/>
    </source>
</evidence>
<evidence type="ECO:0000256" key="2">
    <source>
        <dbReference type="ARBA" id="ARBA00004496"/>
    </source>
</evidence>
<gene>
    <name evidence="11" type="ORF">H257_10495</name>
</gene>
<dbReference type="RefSeq" id="XP_009835360.1">
    <property type="nucleotide sequence ID" value="XM_009837058.1"/>
</dbReference>
<evidence type="ECO:0000259" key="10">
    <source>
        <dbReference type="Pfam" id="PF11527"/>
    </source>
</evidence>
<dbReference type="GeneID" id="20812491"/>
<keyword evidence="7" id="KW-0969">Cilium</keyword>
<feature type="domain" description="BART" evidence="10">
    <location>
        <begin position="3"/>
        <end position="119"/>
    </location>
</feature>
<comment type="similarity">
    <text evidence="3">Belongs to the CFAP36 family.</text>
</comment>
<dbReference type="GO" id="GO:0005930">
    <property type="term" value="C:axoneme"/>
    <property type="evidence" value="ECO:0007669"/>
    <property type="project" value="TreeGrafter"/>
</dbReference>
<keyword evidence="8" id="KW-0966">Cell projection</keyword>
<evidence type="ECO:0000256" key="8">
    <source>
        <dbReference type="ARBA" id="ARBA00023273"/>
    </source>
</evidence>
<evidence type="ECO:0000256" key="6">
    <source>
        <dbReference type="ARBA" id="ARBA00023054"/>
    </source>
</evidence>
<dbReference type="PANTHER" id="PTHR21532:SF0">
    <property type="entry name" value="CILIA- AND FLAGELLA-ASSOCIATED PROTEIN 36"/>
    <property type="match status" value="1"/>
</dbReference>
<name>W4G6H7_APHAT</name>
<keyword evidence="6" id="KW-0175">Coiled coil</keyword>
<evidence type="ECO:0000256" key="5">
    <source>
        <dbReference type="ARBA" id="ARBA00022490"/>
    </source>
</evidence>
<evidence type="ECO:0000256" key="7">
    <source>
        <dbReference type="ARBA" id="ARBA00023069"/>
    </source>
</evidence>
<evidence type="ECO:0000313" key="11">
    <source>
        <dbReference type="EMBL" id="ETV75312.1"/>
    </source>
</evidence>
<keyword evidence="5" id="KW-0963">Cytoplasm</keyword>
<protein>
    <recommendedName>
        <fullName evidence="4">Cilia- and flagella-associated protein 36</fullName>
    </recommendedName>
    <alternativeName>
        <fullName evidence="9">Coiled-coil domain-containing protein 104</fullName>
    </alternativeName>
</protein>
<accession>W4G6H7</accession>
<evidence type="ECO:0000256" key="4">
    <source>
        <dbReference type="ARBA" id="ARBA00021815"/>
    </source>
</evidence>
<dbReference type="VEuPathDB" id="FungiDB:H257_10495"/>
<reference evidence="11" key="1">
    <citation type="submission" date="2013-12" db="EMBL/GenBank/DDBJ databases">
        <title>The Genome Sequence of Aphanomyces astaci APO3.</title>
        <authorList>
            <consortium name="The Broad Institute Genomics Platform"/>
            <person name="Russ C."/>
            <person name="Tyler B."/>
            <person name="van West P."/>
            <person name="Dieguez-Uribeondo J."/>
            <person name="Young S.K."/>
            <person name="Zeng Q."/>
            <person name="Gargeya S."/>
            <person name="Fitzgerald M."/>
            <person name="Abouelleil A."/>
            <person name="Alvarado L."/>
            <person name="Chapman S.B."/>
            <person name="Gainer-Dewar J."/>
            <person name="Goldberg J."/>
            <person name="Griggs A."/>
            <person name="Gujja S."/>
            <person name="Hansen M."/>
            <person name="Howarth C."/>
            <person name="Imamovic A."/>
            <person name="Ireland A."/>
            <person name="Larimer J."/>
            <person name="McCowan C."/>
            <person name="Murphy C."/>
            <person name="Pearson M."/>
            <person name="Poon T.W."/>
            <person name="Priest M."/>
            <person name="Roberts A."/>
            <person name="Saif S."/>
            <person name="Shea T."/>
            <person name="Sykes S."/>
            <person name="Wortman J."/>
            <person name="Nusbaum C."/>
            <person name="Birren B."/>
        </authorList>
    </citation>
    <scope>NUCLEOTIDE SEQUENCE [LARGE SCALE GENOMIC DNA]</scope>
    <source>
        <strain evidence="11">APO3</strain>
    </source>
</reference>
<dbReference type="Gene3D" id="1.20.1520.10">
    <property type="entry name" value="ADP-ribosylation factor-like 2-binding protein, domain"/>
    <property type="match status" value="1"/>
</dbReference>
<evidence type="ECO:0000256" key="3">
    <source>
        <dbReference type="ARBA" id="ARBA00007460"/>
    </source>
</evidence>
<proteinExistence type="inferred from homology"/>
<dbReference type="OrthoDB" id="194107at2759"/>
<dbReference type="InterPro" id="IPR038888">
    <property type="entry name" value="CFAP36"/>
</dbReference>
<comment type="subcellular location">
    <subcellularLocation>
        <location evidence="1">Cell projection</location>
        <location evidence="1">Cilium</location>
    </subcellularLocation>
    <subcellularLocation>
        <location evidence="2">Cytoplasm</location>
    </subcellularLocation>
</comment>
<evidence type="ECO:0000256" key="1">
    <source>
        <dbReference type="ARBA" id="ARBA00004138"/>
    </source>
</evidence>
<dbReference type="GO" id="GO:0097546">
    <property type="term" value="C:ciliary base"/>
    <property type="evidence" value="ECO:0007669"/>
    <property type="project" value="TreeGrafter"/>
</dbReference>